<evidence type="ECO:0000313" key="1">
    <source>
        <dbReference type="EMBL" id="SKA70921.1"/>
    </source>
</evidence>
<dbReference type="Proteomes" id="UP000189733">
    <property type="component" value="Unassembled WGS sequence"/>
</dbReference>
<dbReference type="AlphaFoldDB" id="A0A1T4W2I0"/>
<keyword evidence="2" id="KW-1185">Reference proteome</keyword>
<gene>
    <name evidence="1" type="ORF">SAMN02745702_01366</name>
</gene>
<organism evidence="1 2">
    <name type="scientific">Desulfobaculum bizertense DSM 18034</name>
    <dbReference type="NCBI Taxonomy" id="1121442"/>
    <lineage>
        <taxon>Bacteria</taxon>
        <taxon>Pseudomonadati</taxon>
        <taxon>Thermodesulfobacteriota</taxon>
        <taxon>Desulfovibrionia</taxon>
        <taxon>Desulfovibrionales</taxon>
        <taxon>Desulfovibrionaceae</taxon>
        <taxon>Desulfobaculum</taxon>
    </lineage>
</organism>
<sequence length="186" mass="20989">MSNVWLVLGTGLFSGVCSTVMNNCYNMYISKKEGKYAAARLAVILERYFFECAVAAQEIESWRISGGEVGEKHCVLPILSFDQLDINWPSLDSSLVSRVLGIVNKKKVSEVEILDCKVVAEMDSMPFDSDDKVQKKSWDAHITRGKEALTLANDLREKYSLKSLCSIDEQWILDFYEEACQKLIGK</sequence>
<reference evidence="1 2" key="1">
    <citation type="submission" date="2017-02" db="EMBL/GenBank/DDBJ databases">
        <authorList>
            <person name="Peterson S.W."/>
        </authorList>
    </citation>
    <scope>NUCLEOTIDE SEQUENCE [LARGE SCALE GENOMIC DNA]</scope>
    <source>
        <strain evidence="1 2">DSM 18034</strain>
    </source>
</reference>
<dbReference type="RefSeq" id="WP_078684667.1">
    <property type="nucleotide sequence ID" value="NZ_FUYA01000004.1"/>
</dbReference>
<proteinExistence type="predicted"/>
<accession>A0A1T4W2I0</accession>
<name>A0A1T4W2I0_9BACT</name>
<evidence type="ECO:0000313" key="2">
    <source>
        <dbReference type="Proteomes" id="UP000189733"/>
    </source>
</evidence>
<dbReference type="EMBL" id="FUYA01000004">
    <property type="protein sequence ID" value="SKA70921.1"/>
    <property type="molecule type" value="Genomic_DNA"/>
</dbReference>
<protein>
    <submittedName>
        <fullName evidence="1">Uncharacterized protein</fullName>
    </submittedName>
</protein>